<reference evidence="1 2" key="1">
    <citation type="submission" date="2019-09" db="EMBL/GenBank/DDBJ databases">
        <authorList>
            <person name="Brejova B."/>
        </authorList>
    </citation>
    <scope>NUCLEOTIDE SEQUENCE [LARGE SCALE GENOMIC DNA]</scope>
</reference>
<proteinExistence type="predicted"/>
<dbReference type="AlphaFoldDB" id="A0A5E8AZI1"/>
<keyword evidence="2" id="KW-1185">Reference proteome</keyword>
<dbReference type="Proteomes" id="UP000398389">
    <property type="component" value="Unassembled WGS sequence"/>
</dbReference>
<name>A0A5E8AZI1_9ASCO</name>
<dbReference type="EMBL" id="CABVLU010000001">
    <property type="protein sequence ID" value="VVT44624.1"/>
    <property type="molecule type" value="Genomic_DNA"/>
</dbReference>
<dbReference type="GeneID" id="43579302"/>
<evidence type="ECO:0000313" key="1">
    <source>
        <dbReference type="EMBL" id="VVT44624.1"/>
    </source>
</evidence>
<organism evidence="1 2">
    <name type="scientific">Magnusiomyces paraingens</name>
    <dbReference type="NCBI Taxonomy" id="2606893"/>
    <lineage>
        <taxon>Eukaryota</taxon>
        <taxon>Fungi</taxon>
        <taxon>Dikarya</taxon>
        <taxon>Ascomycota</taxon>
        <taxon>Saccharomycotina</taxon>
        <taxon>Dipodascomycetes</taxon>
        <taxon>Dipodascales</taxon>
        <taxon>Dipodascaceae</taxon>
        <taxon>Magnusiomyces</taxon>
    </lineage>
</organism>
<dbReference type="RefSeq" id="XP_031851093.1">
    <property type="nucleotide sequence ID" value="XM_031995202.1"/>
</dbReference>
<gene>
    <name evidence="1" type="ORF">SAPINGB_P000478</name>
</gene>
<protein>
    <submittedName>
        <fullName evidence="1">Uncharacterized protein</fullName>
    </submittedName>
</protein>
<sequence length="273" mass="31268">MSVNSKPFILSPVSSPSEYSPPTAITPLPIATLAPIPLELEPPVKEPSTAVPPTLIKSSEKDYIALDDYFSIDLDTSFESFSVNDRDPTYFSDSSIEIVKHSISDRTRAKTNDSIIKLETDNHTPTLENFFTISIKHNGHSYRITRDVVIHDLENRKPNDALKVFYLHARSFGAVNNRMLIKTLSKFFKNKWVLYQGCFKDTTRFSGFYVLKFENPPKYMMKILFIDTDEASTKYNQQVLRVNESFFCAYHGSHSDNICQHTIKLYDSQDKVE</sequence>
<accession>A0A5E8AZI1</accession>
<evidence type="ECO:0000313" key="2">
    <source>
        <dbReference type="Proteomes" id="UP000398389"/>
    </source>
</evidence>